<dbReference type="Gene3D" id="1.20.120.20">
    <property type="entry name" value="Apolipoprotein"/>
    <property type="match status" value="2"/>
</dbReference>
<evidence type="ECO:0000256" key="8">
    <source>
        <dbReference type="ARBA" id="ARBA00022525"/>
    </source>
</evidence>
<evidence type="ECO:0000256" key="1">
    <source>
        <dbReference type="ARBA" id="ARBA00004412"/>
    </source>
</evidence>
<evidence type="ECO:0000256" key="4">
    <source>
        <dbReference type="ARBA" id="ARBA00004613"/>
    </source>
</evidence>
<evidence type="ECO:0000256" key="17">
    <source>
        <dbReference type="ARBA" id="ARBA00046248"/>
    </source>
</evidence>
<keyword evidence="22" id="KW-1185">Reference proteome</keyword>
<evidence type="ECO:0000256" key="15">
    <source>
        <dbReference type="ARBA" id="ARBA00040758"/>
    </source>
</evidence>
<protein>
    <recommendedName>
        <fullName evidence="15">Apolipoprotein A-V</fullName>
    </recommendedName>
    <alternativeName>
        <fullName evidence="16">Apolipoprotein A5</fullName>
    </alternativeName>
</protein>
<dbReference type="GO" id="GO:0008203">
    <property type="term" value="P:cholesterol metabolic process"/>
    <property type="evidence" value="ECO:0007669"/>
    <property type="project" value="TreeGrafter"/>
</dbReference>
<dbReference type="GO" id="GO:0042627">
    <property type="term" value="C:chylomicron"/>
    <property type="evidence" value="ECO:0007669"/>
    <property type="project" value="UniProtKB-KW"/>
</dbReference>
<evidence type="ECO:0000256" key="7">
    <source>
        <dbReference type="ARBA" id="ARBA00022513"/>
    </source>
</evidence>
<comment type="subcellular location">
    <subcellularLocation>
        <location evidence="1">Early endosome</location>
    </subcellularLocation>
    <subcellularLocation>
        <location evidence="2">Golgi apparatus</location>
        <location evidence="2">trans-Golgi network</location>
    </subcellularLocation>
    <subcellularLocation>
        <location evidence="3">Late endosome</location>
    </subcellularLocation>
    <subcellularLocation>
        <location evidence="4">Secreted</location>
    </subcellularLocation>
</comment>
<feature type="region of interest" description="Disordered" evidence="20">
    <location>
        <begin position="357"/>
        <end position="379"/>
    </location>
</feature>
<keyword evidence="10" id="KW-0732">Signal</keyword>
<evidence type="ECO:0000256" key="14">
    <source>
        <dbReference type="ARBA" id="ARBA00023313"/>
    </source>
</evidence>
<keyword evidence="11" id="KW-0967">Endosome</keyword>
<gene>
    <name evidence="21" type="ORF">NDU88_006136</name>
</gene>
<evidence type="ECO:0000256" key="5">
    <source>
        <dbReference type="ARBA" id="ARBA00008788"/>
    </source>
</evidence>
<keyword evidence="8" id="KW-0964">Secreted</keyword>
<comment type="similarity">
    <text evidence="5">Belongs to the apolipoprotein A1/A4/E family.</text>
</comment>
<dbReference type="GO" id="GO:0005769">
    <property type="term" value="C:early endosome"/>
    <property type="evidence" value="ECO:0007669"/>
    <property type="project" value="UniProtKB-SubCell"/>
</dbReference>
<dbReference type="GO" id="GO:0033344">
    <property type="term" value="P:cholesterol efflux"/>
    <property type="evidence" value="ECO:0007669"/>
    <property type="project" value="TreeGrafter"/>
</dbReference>
<dbReference type="GO" id="GO:0005770">
    <property type="term" value="C:late endosome"/>
    <property type="evidence" value="ECO:0007669"/>
    <property type="project" value="UniProtKB-SubCell"/>
</dbReference>
<evidence type="ECO:0000313" key="21">
    <source>
        <dbReference type="EMBL" id="KAJ1189391.1"/>
    </source>
</evidence>
<name>A0AAV7UL19_PLEWA</name>
<proteinExistence type="inferred from homology"/>
<sequence length="397" mass="46385">MGRCVNTDTLEWRCQRADRHHIRDRDLSMVTVPPPEMKYLGAAFLLVLIFPTVLKAEYTHNGFWEYISQLTNVKESAEQAEHIKLSRDSKSLKESLQDGVNYMGHLLSPLNARFQERLYQDSDGLRRLIRRELEDLRRKLSPYVDEVHQKISRNVEQVRQRLLPFSDELLEQVGIKAMDLKVQLAPNHEDIRKKLQKSLGEVRKFVSEYAEEYQDKISLHTGQVKQVFHPYADRIATEIHQTIEELHRNVAPHAQASQEQLKQHVQELSQKLTKNAKQLHEKIHKNLDNLKAKLILYPSELKEKFGNGAVEPQAGDVPPYMKELSNQVEQEIEEFRKSTFMQIEDFTRTINRETEEMKSKLSVSSTYTDELQDSLNPVEDMQQKLDSLWEDLSRSLS</sequence>
<dbReference type="GO" id="GO:0005543">
    <property type="term" value="F:phospholipid binding"/>
    <property type="evidence" value="ECO:0007669"/>
    <property type="project" value="TreeGrafter"/>
</dbReference>
<dbReference type="Proteomes" id="UP001066276">
    <property type="component" value="Chromosome 3_1"/>
</dbReference>
<evidence type="ECO:0000256" key="3">
    <source>
        <dbReference type="ARBA" id="ARBA00004603"/>
    </source>
</evidence>
<dbReference type="InterPro" id="IPR050163">
    <property type="entry name" value="Apolipoprotein_A1/A4/E"/>
</dbReference>
<evidence type="ECO:0000256" key="2">
    <source>
        <dbReference type="ARBA" id="ARBA00004601"/>
    </source>
</evidence>
<dbReference type="GO" id="GO:0034361">
    <property type="term" value="C:very-low-density lipoprotein particle"/>
    <property type="evidence" value="ECO:0007669"/>
    <property type="project" value="UniProtKB-KW"/>
</dbReference>
<keyword evidence="6" id="KW-0813">Transport</keyword>
<dbReference type="InterPro" id="IPR000074">
    <property type="entry name" value="ApoA_E"/>
</dbReference>
<reference evidence="21" key="1">
    <citation type="journal article" date="2022" name="bioRxiv">
        <title>Sequencing and chromosome-scale assembly of the giantPleurodeles waltlgenome.</title>
        <authorList>
            <person name="Brown T."/>
            <person name="Elewa A."/>
            <person name="Iarovenko S."/>
            <person name="Subramanian E."/>
            <person name="Araus A.J."/>
            <person name="Petzold A."/>
            <person name="Susuki M."/>
            <person name="Suzuki K.-i.T."/>
            <person name="Hayashi T."/>
            <person name="Toyoda A."/>
            <person name="Oliveira C."/>
            <person name="Osipova E."/>
            <person name="Leigh N.D."/>
            <person name="Simon A."/>
            <person name="Yun M.H."/>
        </authorList>
    </citation>
    <scope>NUCLEOTIDE SEQUENCE</scope>
    <source>
        <strain evidence="21">20211129_DDA</strain>
        <tissue evidence="21">Liver</tissue>
    </source>
</reference>
<evidence type="ECO:0000256" key="19">
    <source>
        <dbReference type="SAM" id="Coils"/>
    </source>
</evidence>
<dbReference type="GO" id="GO:0005794">
    <property type="term" value="C:Golgi apparatus"/>
    <property type="evidence" value="ECO:0007669"/>
    <property type="project" value="UniProtKB-SubCell"/>
</dbReference>
<evidence type="ECO:0000313" key="22">
    <source>
        <dbReference type="Proteomes" id="UP001066276"/>
    </source>
</evidence>
<comment type="subunit">
    <text evidence="18">Interacts with GPIHBP1. Interacts with SORL1; this interaction leads to APOA5 internalization and sorting either to lysosomes and degradation, or to the trans-Golgi network.</text>
</comment>
<feature type="compositionally biased region" description="Polar residues" evidence="20">
    <location>
        <begin position="361"/>
        <end position="375"/>
    </location>
</feature>
<keyword evidence="13" id="KW-0445">Lipid transport</keyword>
<dbReference type="GO" id="GO:0033700">
    <property type="term" value="P:phospholipid efflux"/>
    <property type="evidence" value="ECO:0007669"/>
    <property type="project" value="TreeGrafter"/>
</dbReference>
<keyword evidence="19" id="KW-0175">Coiled coil</keyword>
<dbReference type="GO" id="GO:0120020">
    <property type="term" value="F:cholesterol transfer activity"/>
    <property type="evidence" value="ECO:0007669"/>
    <property type="project" value="TreeGrafter"/>
</dbReference>
<evidence type="ECO:0000256" key="16">
    <source>
        <dbReference type="ARBA" id="ARBA00042594"/>
    </source>
</evidence>
<dbReference type="SUPFAM" id="SSF47162">
    <property type="entry name" value="Apolipoprotein"/>
    <property type="match status" value="1"/>
</dbReference>
<accession>A0AAV7UL19</accession>
<dbReference type="PANTHER" id="PTHR18976:SF13">
    <property type="entry name" value="APOLIPOPROTEIN A-V"/>
    <property type="match status" value="1"/>
</dbReference>
<dbReference type="GO" id="GO:0055090">
    <property type="term" value="P:acylglycerol homeostasis"/>
    <property type="evidence" value="ECO:0007669"/>
    <property type="project" value="TreeGrafter"/>
</dbReference>
<dbReference type="GO" id="GO:1903561">
    <property type="term" value="C:extracellular vesicle"/>
    <property type="evidence" value="ECO:0007669"/>
    <property type="project" value="TreeGrafter"/>
</dbReference>
<feature type="coiled-coil region" evidence="19">
    <location>
        <begin position="262"/>
        <end position="293"/>
    </location>
</feature>
<organism evidence="21 22">
    <name type="scientific">Pleurodeles waltl</name>
    <name type="common">Iberian ribbed newt</name>
    <dbReference type="NCBI Taxonomy" id="8319"/>
    <lineage>
        <taxon>Eukaryota</taxon>
        <taxon>Metazoa</taxon>
        <taxon>Chordata</taxon>
        <taxon>Craniata</taxon>
        <taxon>Vertebrata</taxon>
        <taxon>Euteleostomi</taxon>
        <taxon>Amphibia</taxon>
        <taxon>Batrachia</taxon>
        <taxon>Caudata</taxon>
        <taxon>Salamandroidea</taxon>
        <taxon>Salamandridae</taxon>
        <taxon>Pleurodelinae</taxon>
        <taxon>Pleurodeles</taxon>
    </lineage>
</organism>
<evidence type="ECO:0000256" key="12">
    <source>
        <dbReference type="ARBA" id="ARBA00023034"/>
    </source>
</evidence>
<dbReference type="GO" id="GO:0042157">
    <property type="term" value="P:lipoprotein metabolic process"/>
    <property type="evidence" value="ECO:0007669"/>
    <property type="project" value="InterPro"/>
</dbReference>
<evidence type="ECO:0000256" key="11">
    <source>
        <dbReference type="ARBA" id="ARBA00022753"/>
    </source>
</evidence>
<evidence type="ECO:0000256" key="6">
    <source>
        <dbReference type="ARBA" id="ARBA00022448"/>
    </source>
</evidence>
<comment type="caution">
    <text evidence="21">The sequence shown here is derived from an EMBL/GenBank/DDBJ whole genome shotgun (WGS) entry which is preliminary data.</text>
</comment>
<evidence type="ECO:0000256" key="9">
    <source>
        <dbReference type="ARBA" id="ARBA00022553"/>
    </source>
</evidence>
<keyword evidence="12" id="KW-0333">Golgi apparatus</keyword>
<dbReference type="AlphaFoldDB" id="A0AAV7UL19"/>
<keyword evidence="9" id="KW-0597">Phosphoprotein</keyword>
<evidence type="ECO:0000256" key="10">
    <source>
        <dbReference type="ARBA" id="ARBA00022729"/>
    </source>
</evidence>
<keyword evidence="7" id="KW-0162">Chylomicron</keyword>
<dbReference type="PANTHER" id="PTHR18976">
    <property type="entry name" value="APOLIPOPROTEIN"/>
    <property type="match status" value="1"/>
</dbReference>
<evidence type="ECO:0000256" key="13">
    <source>
        <dbReference type="ARBA" id="ARBA00023055"/>
    </source>
</evidence>
<comment type="function">
    <text evidence="17">Minor apolipoprotein mainly associated with HDL and to a lesser extent with VLDL. May also be associated with chylomicrons. Important determinant of plasma triglyceride (TG) levels by both being a potent stimulator of apo-CII lipoprotein lipase (LPL) TG hydrolysis and an inhibitor of the hepatic VLDL-TG production rate (without affecting the VLDL-apoB production rate). Activates poorly lecithin:cholesterol acyltransferase (LCAT) and does not enhance efflux of cholesterol from macrophages. Binds heparin.</text>
</comment>
<dbReference type="Pfam" id="PF01442">
    <property type="entry name" value="Apolipoprotein"/>
    <property type="match status" value="2"/>
</dbReference>
<dbReference type="EMBL" id="JANPWB010000005">
    <property type="protein sequence ID" value="KAJ1189391.1"/>
    <property type="molecule type" value="Genomic_DNA"/>
</dbReference>
<dbReference type="GO" id="GO:0060228">
    <property type="term" value="F:phosphatidylcholine-sterol O-acyltransferase activator activity"/>
    <property type="evidence" value="ECO:0007669"/>
    <property type="project" value="TreeGrafter"/>
</dbReference>
<keyword evidence="14" id="KW-0850">VLDL</keyword>
<dbReference type="GO" id="GO:0034364">
    <property type="term" value="C:high-density lipoprotein particle"/>
    <property type="evidence" value="ECO:0007669"/>
    <property type="project" value="TreeGrafter"/>
</dbReference>
<evidence type="ECO:0000256" key="20">
    <source>
        <dbReference type="SAM" id="MobiDB-lite"/>
    </source>
</evidence>
<evidence type="ECO:0000256" key="18">
    <source>
        <dbReference type="ARBA" id="ARBA00046669"/>
    </source>
</evidence>
<dbReference type="SUPFAM" id="SSF58113">
    <property type="entry name" value="Apolipoprotein A-I"/>
    <property type="match status" value="1"/>
</dbReference>